<gene>
    <name evidence="11" type="ORF">WJX72_009399</name>
</gene>
<evidence type="ECO:0000259" key="10">
    <source>
        <dbReference type="Pfam" id="PF01979"/>
    </source>
</evidence>
<dbReference type="GO" id="GO:0006208">
    <property type="term" value="P:pyrimidine nucleobase catabolic process"/>
    <property type="evidence" value="ECO:0007669"/>
    <property type="project" value="TreeGrafter"/>
</dbReference>
<organism evidence="11 12">
    <name type="scientific">[Myrmecia] bisecta</name>
    <dbReference type="NCBI Taxonomy" id="41462"/>
    <lineage>
        <taxon>Eukaryota</taxon>
        <taxon>Viridiplantae</taxon>
        <taxon>Chlorophyta</taxon>
        <taxon>core chlorophytes</taxon>
        <taxon>Trebouxiophyceae</taxon>
        <taxon>Trebouxiales</taxon>
        <taxon>Trebouxiaceae</taxon>
        <taxon>Myrmecia</taxon>
    </lineage>
</organism>
<feature type="modified residue" description="N6-carboxylysine" evidence="7">
    <location>
        <position position="173"/>
    </location>
</feature>
<accession>A0AAW1P7E3</accession>
<comment type="PTM">
    <text evidence="7">Carbamylation allows a single lysine to coordinate two divalent metal cations.</text>
</comment>
<comment type="cofactor">
    <cofactor evidence="1">
        <name>Zn(2+)</name>
        <dbReference type="ChEBI" id="CHEBI:29105"/>
    </cofactor>
</comment>
<dbReference type="FunFam" id="3.20.20.140:FF:000076">
    <property type="entry name" value="Dihydropyrimidinase like 2"/>
    <property type="match status" value="1"/>
</dbReference>
<protein>
    <recommendedName>
        <fullName evidence="6">dihydropyrimidinase</fullName>
        <ecNumber evidence="6">3.5.2.2</ecNumber>
    </recommendedName>
</protein>
<evidence type="ECO:0000313" key="12">
    <source>
        <dbReference type="Proteomes" id="UP001489004"/>
    </source>
</evidence>
<comment type="catalytic activity">
    <reaction evidence="5">
        <text>5,6-dihydrouracil + H2O = 3-(carbamoylamino)propanoate + H(+)</text>
        <dbReference type="Rhea" id="RHEA:16121"/>
        <dbReference type="ChEBI" id="CHEBI:11892"/>
        <dbReference type="ChEBI" id="CHEBI:15377"/>
        <dbReference type="ChEBI" id="CHEBI:15378"/>
        <dbReference type="ChEBI" id="CHEBI:15901"/>
        <dbReference type="EC" id="3.5.2.2"/>
    </reaction>
</comment>
<evidence type="ECO:0000256" key="8">
    <source>
        <dbReference type="SAM" id="MobiDB-lite"/>
    </source>
</evidence>
<evidence type="ECO:0000256" key="1">
    <source>
        <dbReference type="ARBA" id="ARBA00001947"/>
    </source>
</evidence>
<dbReference type="InterPro" id="IPR011778">
    <property type="entry name" value="Hydantoinase/dihydroPyrase"/>
</dbReference>
<dbReference type="AlphaFoldDB" id="A0AAW1P7E3"/>
<dbReference type="InterPro" id="IPR006680">
    <property type="entry name" value="Amidohydro-rel"/>
</dbReference>
<evidence type="ECO:0000256" key="5">
    <source>
        <dbReference type="ARBA" id="ARBA00036696"/>
    </source>
</evidence>
<evidence type="ECO:0000256" key="3">
    <source>
        <dbReference type="ARBA" id="ARBA00022723"/>
    </source>
</evidence>
<keyword evidence="3" id="KW-0479">Metal-binding</keyword>
<dbReference type="CDD" id="cd01314">
    <property type="entry name" value="D-HYD"/>
    <property type="match status" value="1"/>
</dbReference>
<evidence type="ECO:0000256" key="2">
    <source>
        <dbReference type="ARBA" id="ARBA00008829"/>
    </source>
</evidence>
<dbReference type="InterPro" id="IPR032466">
    <property type="entry name" value="Metal_Hydrolase"/>
</dbReference>
<dbReference type="GO" id="GO:0004157">
    <property type="term" value="F:dihydropyrimidinase activity"/>
    <property type="evidence" value="ECO:0007669"/>
    <property type="project" value="UniProtKB-EC"/>
</dbReference>
<dbReference type="PANTHER" id="PTHR11647">
    <property type="entry name" value="HYDRANTOINASE/DIHYDROPYRIMIDINASE FAMILY MEMBER"/>
    <property type="match status" value="1"/>
</dbReference>
<feature type="region of interest" description="Disordered" evidence="8">
    <location>
        <begin position="505"/>
        <end position="524"/>
    </location>
</feature>
<evidence type="ECO:0000256" key="6">
    <source>
        <dbReference type="ARBA" id="ARBA00039113"/>
    </source>
</evidence>
<dbReference type="EMBL" id="JALJOR010000015">
    <property type="protein sequence ID" value="KAK9805635.1"/>
    <property type="molecule type" value="Genomic_DNA"/>
</dbReference>
<keyword evidence="4" id="KW-0378">Hydrolase</keyword>
<dbReference type="EC" id="3.5.2.2" evidence="6"/>
<evidence type="ECO:0000256" key="9">
    <source>
        <dbReference type="SAM" id="SignalP"/>
    </source>
</evidence>
<dbReference type="Gene3D" id="3.20.20.140">
    <property type="entry name" value="Metal-dependent hydrolases"/>
    <property type="match status" value="1"/>
</dbReference>
<reference evidence="11 12" key="1">
    <citation type="journal article" date="2024" name="Nat. Commun.">
        <title>Phylogenomics reveals the evolutionary origins of lichenization in chlorophyte algae.</title>
        <authorList>
            <person name="Puginier C."/>
            <person name="Libourel C."/>
            <person name="Otte J."/>
            <person name="Skaloud P."/>
            <person name="Haon M."/>
            <person name="Grisel S."/>
            <person name="Petersen M."/>
            <person name="Berrin J.G."/>
            <person name="Delaux P.M."/>
            <person name="Dal Grande F."/>
            <person name="Keller J."/>
        </authorList>
    </citation>
    <scope>NUCLEOTIDE SEQUENCE [LARGE SCALE GENOMIC DNA]</scope>
    <source>
        <strain evidence="11 12">SAG 2043</strain>
    </source>
</reference>
<dbReference type="NCBIfam" id="TIGR02033">
    <property type="entry name" value="D-hydantoinase"/>
    <property type="match status" value="1"/>
</dbReference>
<feature type="domain" description="Amidohydrolase-related" evidence="10">
    <location>
        <begin position="73"/>
        <end position="461"/>
    </location>
</feature>
<proteinExistence type="inferred from homology"/>
<dbReference type="SUPFAM" id="SSF51556">
    <property type="entry name" value="Metallo-dependent hydrolases"/>
    <property type="match status" value="1"/>
</dbReference>
<keyword evidence="12" id="KW-1185">Reference proteome</keyword>
<dbReference type="Gene3D" id="2.30.40.10">
    <property type="entry name" value="Urease, subunit C, domain 1"/>
    <property type="match status" value="1"/>
</dbReference>
<evidence type="ECO:0000256" key="4">
    <source>
        <dbReference type="ARBA" id="ARBA00022801"/>
    </source>
</evidence>
<feature type="chain" id="PRO_5043822403" description="dihydropyrimidinase" evidence="9">
    <location>
        <begin position="22"/>
        <end position="524"/>
    </location>
</feature>
<dbReference type="SUPFAM" id="SSF51338">
    <property type="entry name" value="Composite domain of metallo-dependent hydrolases"/>
    <property type="match status" value="1"/>
</dbReference>
<name>A0AAW1P7E3_9CHLO</name>
<dbReference type="InterPro" id="IPR050378">
    <property type="entry name" value="Metallo-dep_Hydrolases_sf"/>
</dbReference>
<dbReference type="PANTHER" id="PTHR11647:SF1">
    <property type="entry name" value="COLLAPSIN RESPONSE MEDIATOR PROTEIN"/>
    <property type="match status" value="1"/>
</dbReference>
<comment type="similarity">
    <text evidence="2">Belongs to the metallo-dependent hydrolases superfamily. Hydantoinase/dihydropyrimidinase family.</text>
</comment>
<evidence type="ECO:0000256" key="7">
    <source>
        <dbReference type="PIRSR" id="PIRSR611778-50"/>
    </source>
</evidence>
<comment type="caution">
    <text evidence="11">The sequence shown here is derived from an EMBL/GenBank/DDBJ whole genome shotgun (WGS) entry which is preliminary data.</text>
</comment>
<evidence type="ECO:0000313" key="11">
    <source>
        <dbReference type="EMBL" id="KAK9805635.1"/>
    </source>
</evidence>
<dbReference type="Pfam" id="PF01979">
    <property type="entry name" value="Amidohydro_1"/>
    <property type="match status" value="1"/>
</dbReference>
<dbReference type="GO" id="GO:0005829">
    <property type="term" value="C:cytosol"/>
    <property type="evidence" value="ECO:0007669"/>
    <property type="project" value="TreeGrafter"/>
</dbReference>
<sequence length="524" mass="57587">MLRKACLRLAVLAAVTVLAAGEPSWLLIKGGTVVNADREFLADVLIKDGLIKIVGPHLEAPKGAKVLDASGKLVMPGGIDPHTHLDWQWDAKHTIDTFVSGQSGALAGGTTTHIDFIMPTDDTGDLERAFEEYKALAADSVMDYAFHAIVRKWNPKVVEDMGKLAAQGVASFKFFMDYKGFNMLPDEAIIRGFARCRELGALPLIHAENGEAVAWMEEQLTAAGITGPEASQIAQVSFLEGEATTRALAYARLVNVPLYVVHIMSRDAIQAIAHARTEGQRVFGETIDGAFGTHNDSSVWDPDYDTAAKLVTSSAVHDQEHQRYIKRALATGTLDLIATDHTPWNRAQKRWGVHDFREIAIGLNTIEFRMHIAWDELVNSGLISHRDYVRLTSTKAAQIFNMYPQKGAIAADSDADLIIFDPDEVHTLSAKAHHTASDICIYEGRTVKGKVTTTISRGEVVWQDSKLSIKPGRGRFIKRATHGPIFDGYSKQDWIALHFPQGKTPVTRKLPKRPADAPSLKTEL</sequence>
<keyword evidence="9" id="KW-0732">Signal</keyword>
<dbReference type="InterPro" id="IPR011059">
    <property type="entry name" value="Metal-dep_hydrolase_composite"/>
</dbReference>
<dbReference type="GO" id="GO:0046872">
    <property type="term" value="F:metal ion binding"/>
    <property type="evidence" value="ECO:0007669"/>
    <property type="project" value="UniProtKB-KW"/>
</dbReference>
<feature type="signal peptide" evidence="9">
    <location>
        <begin position="1"/>
        <end position="21"/>
    </location>
</feature>
<dbReference type="Proteomes" id="UP001489004">
    <property type="component" value="Unassembled WGS sequence"/>
</dbReference>